<evidence type="ECO:0000256" key="2">
    <source>
        <dbReference type="ARBA" id="ARBA00012534"/>
    </source>
</evidence>
<dbReference type="SUPFAM" id="SSF53335">
    <property type="entry name" value="S-adenosyl-L-methionine-dependent methyltransferases"/>
    <property type="match status" value="1"/>
</dbReference>
<dbReference type="InterPro" id="IPR022642">
    <property type="entry name" value="CheR_C"/>
</dbReference>
<proteinExistence type="predicted"/>
<evidence type="ECO:0000256" key="5">
    <source>
        <dbReference type="ARBA" id="ARBA00022691"/>
    </source>
</evidence>
<dbReference type="STRING" id="316067.Geob_3383"/>
<dbReference type="PANTHER" id="PTHR24422">
    <property type="entry name" value="CHEMOTAXIS PROTEIN METHYLTRANSFERASE"/>
    <property type="match status" value="1"/>
</dbReference>
<gene>
    <name evidence="7" type="primary">cheR64H-2</name>
    <name evidence="7" type="ordered locus">Geob_3383</name>
</gene>
<keyword evidence="3 7" id="KW-0489">Methyltransferase</keyword>
<dbReference type="EC" id="2.1.1.80" evidence="2"/>
<feature type="domain" description="CheR-type methyltransferase" evidence="6">
    <location>
        <begin position="1"/>
        <end position="270"/>
    </location>
</feature>
<dbReference type="Proteomes" id="UP000007721">
    <property type="component" value="Chromosome"/>
</dbReference>
<evidence type="ECO:0000313" key="8">
    <source>
        <dbReference type="Proteomes" id="UP000007721"/>
    </source>
</evidence>
<reference evidence="7 8" key="1">
    <citation type="submission" date="2009-01" db="EMBL/GenBank/DDBJ databases">
        <title>Complete sequence of Geobacter sp. FRC-32.</title>
        <authorList>
            <consortium name="US DOE Joint Genome Institute"/>
            <person name="Lucas S."/>
            <person name="Copeland A."/>
            <person name="Lapidus A."/>
            <person name="Glavina del Rio T."/>
            <person name="Dalin E."/>
            <person name="Tice H."/>
            <person name="Bruce D."/>
            <person name="Goodwin L."/>
            <person name="Pitluck S."/>
            <person name="Saunders E."/>
            <person name="Brettin T."/>
            <person name="Detter J.C."/>
            <person name="Han C."/>
            <person name="Larimer F."/>
            <person name="Land M."/>
            <person name="Hauser L."/>
            <person name="Kyrpides N."/>
            <person name="Ovchinnikova G."/>
            <person name="Kostka J."/>
            <person name="Richardson P."/>
        </authorList>
    </citation>
    <scope>NUCLEOTIDE SEQUENCE [LARGE SCALE GENOMIC DNA]</scope>
    <source>
        <strain evidence="8">DSM 22248 / JCM 15807 / FRC-32</strain>
    </source>
</reference>
<name>B9M5G7_GEODF</name>
<comment type="catalytic activity">
    <reaction evidence="1">
        <text>L-glutamyl-[protein] + S-adenosyl-L-methionine = [protein]-L-glutamate 5-O-methyl ester + S-adenosyl-L-homocysteine</text>
        <dbReference type="Rhea" id="RHEA:24452"/>
        <dbReference type="Rhea" id="RHEA-COMP:10208"/>
        <dbReference type="Rhea" id="RHEA-COMP:10311"/>
        <dbReference type="ChEBI" id="CHEBI:29973"/>
        <dbReference type="ChEBI" id="CHEBI:57856"/>
        <dbReference type="ChEBI" id="CHEBI:59789"/>
        <dbReference type="ChEBI" id="CHEBI:82795"/>
        <dbReference type="EC" id="2.1.1.80"/>
    </reaction>
</comment>
<dbReference type="eggNOG" id="COG1352">
    <property type="taxonomic scope" value="Bacteria"/>
</dbReference>
<keyword evidence="5" id="KW-0949">S-adenosyl-L-methionine</keyword>
<dbReference type="InterPro" id="IPR000780">
    <property type="entry name" value="CheR_MeTrfase"/>
</dbReference>
<accession>B9M5G7</accession>
<dbReference type="EMBL" id="CP001390">
    <property type="protein sequence ID" value="ACM21726.1"/>
    <property type="molecule type" value="Genomic_DNA"/>
</dbReference>
<dbReference type="PANTHER" id="PTHR24422:SF10">
    <property type="entry name" value="CHEMOTAXIS PROTEIN METHYLTRANSFERASE 2"/>
    <property type="match status" value="1"/>
</dbReference>
<dbReference type="Pfam" id="PF03705">
    <property type="entry name" value="CheR_N"/>
    <property type="match status" value="1"/>
</dbReference>
<sequence length="300" mass="33681">MVNTAFIAIEKFIRDRSMLYFKGNKRQVLKARLEERVAFLGLPDLASYLDFLQNSGSEESALMDLVTTNETFFFRNGSQFDYLMKNIIPAMEIKRGMQIISSWGKAESPPSASIMKIRVLCAGCSTGEEPYSIAMALLESLRYPKAWDVEILAGDLSSACLKKAETGFYEGERLKGLPPAFREKYLECVDGGAMVREEVKKLIRFFPLNLLGVVNGESLPVENGFSGFDFIFCRNVMIYFSIDTQQRLVNSLYNLLLPGGFLFTGDAEALHIYDHGFQTVNDAECLIYTRVEKNGHGKAA</sequence>
<evidence type="ECO:0000256" key="1">
    <source>
        <dbReference type="ARBA" id="ARBA00001541"/>
    </source>
</evidence>
<dbReference type="InterPro" id="IPR022641">
    <property type="entry name" value="CheR_N"/>
</dbReference>
<keyword evidence="8" id="KW-1185">Reference proteome</keyword>
<dbReference type="AlphaFoldDB" id="B9M5G7"/>
<dbReference type="GO" id="GO:0032259">
    <property type="term" value="P:methylation"/>
    <property type="evidence" value="ECO:0007669"/>
    <property type="project" value="UniProtKB-KW"/>
</dbReference>
<dbReference type="HOGENOM" id="CLU_025854_0_0_7"/>
<keyword evidence="4 7" id="KW-0808">Transferase</keyword>
<dbReference type="Pfam" id="PF01739">
    <property type="entry name" value="CheR"/>
    <property type="match status" value="1"/>
</dbReference>
<protein>
    <recommendedName>
        <fullName evidence="2">protein-glutamate O-methyltransferase</fullName>
        <ecNumber evidence="2">2.1.1.80</ecNumber>
    </recommendedName>
</protein>
<dbReference type="InterPro" id="IPR029063">
    <property type="entry name" value="SAM-dependent_MTases_sf"/>
</dbReference>
<organism evidence="7 8">
    <name type="scientific">Geotalea daltonii (strain DSM 22248 / JCM 15807 / FRC-32)</name>
    <name type="common">Geobacter daltonii</name>
    <dbReference type="NCBI Taxonomy" id="316067"/>
    <lineage>
        <taxon>Bacteria</taxon>
        <taxon>Pseudomonadati</taxon>
        <taxon>Thermodesulfobacteriota</taxon>
        <taxon>Desulfuromonadia</taxon>
        <taxon>Geobacterales</taxon>
        <taxon>Geobacteraceae</taxon>
        <taxon>Geotalea</taxon>
    </lineage>
</organism>
<dbReference type="PROSITE" id="PS50123">
    <property type="entry name" value="CHER"/>
    <property type="match status" value="1"/>
</dbReference>
<evidence type="ECO:0000256" key="4">
    <source>
        <dbReference type="ARBA" id="ARBA00022679"/>
    </source>
</evidence>
<dbReference type="PRINTS" id="PR00996">
    <property type="entry name" value="CHERMTFRASE"/>
</dbReference>
<dbReference type="Gene3D" id="3.40.50.150">
    <property type="entry name" value="Vaccinia Virus protein VP39"/>
    <property type="match status" value="1"/>
</dbReference>
<dbReference type="InterPro" id="IPR050903">
    <property type="entry name" value="Bact_Chemotaxis_MeTrfase"/>
</dbReference>
<dbReference type="GO" id="GO:0008983">
    <property type="term" value="F:protein-glutamate O-methyltransferase activity"/>
    <property type="evidence" value="ECO:0007669"/>
    <property type="project" value="UniProtKB-EC"/>
</dbReference>
<evidence type="ECO:0000256" key="3">
    <source>
        <dbReference type="ARBA" id="ARBA00022603"/>
    </source>
</evidence>
<evidence type="ECO:0000313" key="7">
    <source>
        <dbReference type="EMBL" id="ACM21726.1"/>
    </source>
</evidence>
<dbReference type="OrthoDB" id="9786165at2"/>
<dbReference type="SUPFAM" id="SSF47757">
    <property type="entry name" value="Chemotaxis receptor methyltransferase CheR, N-terminal domain"/>
    <property type="match status" value="1"/>
</dbReference>
<dbReference type="KEGG" id="geo:Geob_3383"/>
<dbReference type="Gene3D" id="1.10.155.10">
    <property type="entry name" value="Chemotaxis receptor methyltransferase CheR, N-terminal domain"/>
    <property type="match status" value="1"/>
</dbReference>
<dbReference type="RefSeq" id="WP_012648454.1">
    <property type="nucleotide sequence ID" value="NC_011979.1"/>
</dbReference>
<evidence type="ECO:0000259" key="6">
    <source>
        <dbReference type="PROSITE" id="PS50123"/>
    </source>
</evidence>
<dbReference type="SMART" id="SM00138">
    <property type="entry name" value="MeTrc"/>
    <property type="match status" value="1"/>
</dbReference>
<dbReference type="InterPro" id="IPR036804">
    <property type="entry name" value="CheR_N_sf"/>
</dbReference>